<dbReference type="PANTHER" id="PTHR33164:SF57">
    <property type="entry name" value="MARR-FAMILY TRANSCRIPTIONAL REGULATOR"/>
    <property type="match status" value="1"/>
</dbReference>
<evidence type="ECO:0000256" key="2">
    <source>
        <dbReference type="ARBA" id="ARBA00023125"/>
    </source>
</evidence>
<keyword evidence="3" id="KW-0804">Transcription</keyword>
<evidence type="ECO:0000256" key="1">
    <source>
        <dbReference type="ARBA" id="ARBA00023015"/>
    </source>
</evidence>
<dbReference type="GO" id="GO:0003677">
    <property type="term" value="F:DNA binding"/>
    <property type="evidence" value="ECO:0007669"/>
    <property type="project" value="UniProtKB-KW"/>
</dbReference>
<dbReference type="Pfam" id="PF12802">
    <property type="entry name" value="MarR_2"/>
    <property type="match status" value="1"/>
</dbReference>
<sequence>MMPAALKESTAPIFGQIETRLWLQLLSLHGELFASLNSMLSSEFALSLAKFDVLAQLDRHRDGMALGQLSQNLKVSGGNVSGLVQRLLADDLISKEMSSEDRRSFIVRLTPKGEALFRKAADVHKRHLSERLESIPAQELEAALSVLRSLSSKLGSESKKQGRKT</sequence>
<evidence type="ECO:0000256" key="3">
    <source>
        <dbReference type="ARBA" id="ARBA00023163"/>
    </source>
</evidence>
<dbReference type="GO" id="GO:0006950">
    <property type="term" value="P:response to stress"/>
    <property type="evidence" value="ECO:0007669"/>
    <property type="project" value="TreeGrafter"/>
</dbReference>
<dbReference type="InterPro" id="IPR036388">
    <property type="entry name" value="WH-like_DNA-bd_sf"/>
</dbReference>
<dbReference type="InterPro" id="IPR000835">
    <property type="entry name" value="HTH_MarR-typ"/>
</dbReference>
<keyword evidence="1" id="KW-0805">Transcription regulation</keyword>
<evidence type="ECO:0000313" key="5">
    <source>
        <dbReference type="EMBL" id="SEE52664.1"/>
    </source>
</evidence>
<dbReference type="SMART" id="SM00347">
    <property type="entry name" value="HTH_MARR"/>
    <property type="match status" value="1"/>
</dbReference>
<feature type="domain" description="HTH marR-type" evidence="4">
    <location>
        <begin position="18"/>
        <end position="152"/>
    </location>
</feature>
<reference evidence="5 6" key="1">
    <citation type="submission" date="2016-10" db="EMBL/GenBank/DDBJ databases">
        <authorList>
            <person name="de Groot N.N."/>
        </authorList>
    </citation>
    <scope>NUCLEOTIDE SEQUENCE [LARGE SCALE GENOMIC DNA]</scope>
    <source>
        <strain evidence="5 6">MT12</strain>
    </source>
</reference>
<evidence type="ECO:0000259" key="4">
    <source>
        <dbReference type="PROSITE" id="PS50995"/>
    </source>
</evidence>
<dbReference type="PANTHER" id="PTHR33164">
    <property type="entry name" value="TRANSCRIPTIONAL REGULATOR, MARR FAMILY"/>
    <property type="match status" value="1"/>
</dbReference>
<dbReference type="SUPFAM" id="SSF46785">
    <property type="entry name" value="Winged helix' DNA-binding domain"/>
    <property type="match status" value="1"/>
</dbReference>
<dbReference type="InterPro" id="IPR036390">
    <property type="entry name" value="WH_DNA-bd_sf"/>
</dbReference>
<evidence type="ECO:0000313" key="6">
    <source>
        <dbReference type="Proteomes" id="UP000198992"/>
    </source>
</evidence>
<proteinExistence type="predicted"/>
<organism evidence="5 6">
    <name type="scientific">Bradyrhizobium erythrophlei</name>
    <dbReference type="NCBI Taxonomy" id="1437360"/>
    <lineage>
        <taxon>Bacteria</taxon>
        <taxon>Pseudomonadati</taxon>
        <taxon>Pseudomonadota</taxon>
        <taxon>Alphaproteobacteria</taxon>
        <taxon>Hyphomicrobiales</taxon>
        <taxon>Nitrobacteraceae</taxon>
        <taxon>Bradyrhizobium</taxon>
    </lineage>
</organism>
<dbReference type="RefSeq" id="WP_244549913.1">
    <property type="nucleotide sequence ID" value="NZ_FNTH01000001.1"/>
</dbReference>
<dbReference type="EMBL" id="FNTH01000001">
    <property type="protein sequence ID" value="SEE52664.1"/>
    <property type="molecule type" value="Genomic_DNA"/>
</dbReference>
<dbReference type="Proteomes" id="UP000198992">
    <property type="component" value="Unassembled WGS sequence"/>
</dbReference>
<accession>A0A1H5JJP5</accession>
<dbReference type="Gene3D" id="1.10.10.10">
    <property type="entry name" value="Winged helix-like DNA-binding domain superfamily/Winged helix DNA-binding domain"/>
    <property type="match status" value="1"/>
</dbReference>
<dbReference type="PROSITE" id="PS01117">
    <property type="entry name" value="HTH_MARR_1"/>
    <property type="match status" value="1"/>
</dbReference>
<dbReference type="AlphaFoldDB" id="A0A1H5JJP5"/>
<name>A0A1H5JJP5_9BRAD</name>
<dbReference type="PROSITE" id="PS50995">
    <property type="entry name" value="HTH_MARR_2"/>
    <property type="match status" value="1"/>
</dbReference>
<dbReference type="GO" id="GO:0003700">
    <property type="term" value="F:DNA-binding transcription factor activity"/>
    <property type="evidence" value="ECO:0007669"/>
    <property type="project" value="InterPro"/>
</dbReference>
<gene>
    <name evidence="5" type="ORF">SAMN05444164_8469</name>
</gene>
<keyword evidence="2" id="KW-0238">DNA-binding</keyword>
<dbReference type="PRINTS" id="PR00598">
    <property type="entry name" value="HTHMARR"/>
</dbReference>
<protein>
    <submittedName>
        <fullName evidence="5">Transcriptional regulator, MarR family</fullName>
    </submittedName>
</protein>
<dbReference type="InterPro" id="IPR039422">
    <property type="entry name" value="MarR/SlyA-like"/>
</dbReference>
<dbReference type="InterPro" id="IPR023187">
    <property type="entry name" value="Tscrpt_reg_MarR-type_CS"/>
</dbReference>